<dbReference type="Proteomes" id="UP001558652">
    <property type="component" value="Unassembled WGS sequence"/>
</dbReference>
<dbReference type="Gene3D" id="2.60.120.620">
    <property type="entry name" value="q2cbj1_9rhob like domain"/>
    <property type="match status" value="1"/>
</dbReference>
<dbReference type="EMBL" id="JBFDAA010000005">
    <property type="protein sequence ID" value="KAL1132138.1"/>
    <property type="molecule type" value="Genomic_DNA"/>
</dbReference>
<dbReference type="InterPro" id="IPR047128">
    <property type="entry name" value="PhyH"/>
</dbReference>
<gene>
    <name evidence="5" type="ORF">AAG570_010095</name>
</gene>
<dbReference type="PANTHER" id="PTHR21308:SF1">
    <property type="entry name" value="PHYTANOYL-COA DIOXYGENASE, PEROXISOMAL"/>
    <property type="match status" value="1"/>
</dbReference>
<evidence type="ECO:0000256" key="1">
    <source>
        <dbReference type="ARBA" id="ARBA00005830"/>
    </source>
</evidence>
<evidence type="ECO:0000256" key="3">
    <source>
        <dbReference type="ARBA" id="ARBA00034921"/>
    </source>
</evidence>
<evidence type="ECO:0000256" key="2">
    <source>
        <dbReference type="ARBA" id="ARBA00034809"/>
    </source>
</evidence>
<dbReference type="InterPro" id="IPR008775">
    <property type="entry name" value="Phytyl_CoA_dOase-like"/>
</dbReference>
<accession>A0ABD0YLJ1</accession>
<name>A0ABD0YLJ1_9HEMI</name>
<evidence type="ECO:0000313" key="5">
    <source>
        <dbReference type="EMBL" id="KAL1132138.1"/>
    </source>
</evidence>
<comment type="similarity">
    <text evidence="1">Belongs to the PhyH family.</text>
</comment>
<dbReference type="PANTHER" id="PTHR21308">
    <property type="entry name" value="PHYTANOYL-COA ALPHA-HYDROXYLASE"/>
    <property type="match status" value="1"/>
</dbReference>
<evidence type="ECO:0000256" key="4">
    <source>
        <dbReference type="ARBA" id="ARBA00034924"/>
    </source>
</evidence>
<reference evidence="5 6" key="1">
    <citation type="submission" date="2024-07" db="EMBL/GenBank/DDBJ databases">
        <title>Chromosome-level genome assembly of the water stick insect Ranatra chinensis (Heteroptera: Nepidae).</title>
        <authorList>
            <person name="Liu X."/>
        </authorList>
    </citation>
    <scope>NUCLEOTIDE SEQUENCE [LARGE SCALE GENOMIC DNA]</scope>
    <source>
        <strain evidence="5">Cailab_2021Rc</strain>
        <tissue evidence="5">Muscle</tissue>
    </source>
</reference>
<sequence length="238" mass="27006">MTLMKDISYVGATPANHRPHQYVYNKLQDIVWDQVLAKYFLYPKLLDVVENFTGPNIMAMHSMLINKPPDAGTLSSTHPLHQDLHYFAFRPADWIVAAWTAMERIDEENGCLKVIPGTHKGHLLPHEYPEMGGIYNKAFFEAKGYVGDKKPIPVIMDKGDTVFFHPLLIHGSGPNLSKRFRKAISCHYAASECYYVDIRGTSQQNAIDEITDGAKRRGILLDMEVKLRNSFCIRALIT</sequence>
<comment type="caution">
    <text evidence="5">The sequence shown here is derived from an EMBL/GenBank/DDBJ whole genome shotgun (WGS) entry which is preliminary data.</text>
</comment>
<proteinExistence type="inferred from homology"/>
<evidence type="ECO:0000313" key="6">
    <source>
        <dbReference type="Proteomes" id="UP001558652"/>
    </source>
</evidence>
<dbReference type="GO" id="GO:0048244">
    <property type="term" value="F:phytanoyl-CoA dioxygenase activity"/>
    <property type="evidence" value="ECO:0007669"/>
    <property type="project" value="UniProtKB-EC"/>
</dbReference>
<protein>
    <recommendedName>
        <fullName evidence="2">phytanoyl-CoA dioxygenase</fullName>
        <ecNumber evidence="2">1.14.11.18</ecNumber>
    </recommendedName>
    <alternativeName>
        <fullName evidence="3">Phytanic acid oxidase</fullName>
    </alternativeName>
    <alternativeName>
        <fullName evidence="4">Phytanoyl-CoA alpha-hydroxylase</fullName>
    </alternativeName>
</protein>
<dbReference type="Pfam" id="PF05721">
    <property type="entry name" value="PhyH"/>
    <property type="match status" value="1"/>
</dbReference>
<organism evidence="5 6">
    <name type="scientific">Ranatra chinensis</name>
    <dbReference type="NCBI Taxonomy" id="642074"/>
    <lineage>
        <taxon>Eukaryota</taxon>
        <taxon>Metazoa</taxon>
        <taxon>Ecdysozoa</taxon>
        <taxon>Arthropoda</taxon>
        <taxon>Hexapoda</taxon>
        <taxon>Insecta</taxon>
        <taxon>Pterygota</taxon>
        <taxon>Neoptera</taxon>
        <taxon>Paraneoptera</taxon>
        <taxon>Hemiptera</taxon>
        <taxon>Heteroptera</taxon>
        <taxon>Panheteroptera</taxon>
        <taxon>Nepomorpha</taxon>
        <taxon>Nepidae</taxon>
        <taxon>Ranatrinae</taxon>
        <taxon>Ranatra</taxon>
    </lineage>
</organism>
<keyword evidence="6" id="KW-1185">Reference proteome</keyword>
<dbReference type="SUPFAM" id="SSF51197">
    <property type="entry name" value="Clavaminate synthase-like"/>
    <property type="match status" value="1"/>
</dbReference>
<dbReference type="AlphaFoldDB" id="A0ABD0YLJ1"/>
<dbReference type="EC" id="1.14.11.18" evidence="2"/>